<organism evidence="2 3">
    <name type="scientific">Psychroflexus longus</name>
    <dbReference type="NCBI Taxonomy" id="2873596"/>
    <lineage>
        <taxon>Bacteria</taxon>
        <taxon>Pseudomonadati</taxon>
        <taxon>Bacteroidota</taxon>
        <taxon>Flavobacteriia</taxon>
        <taxon>Flavobacteriales</taxon>
        <taxon>Flavobacteriaceae</taxon>
        <taxon>Psychroflexus</taxon>
    </lineage>
</organism>
<keyword evidence="1" id="KW-0732">Signal</keyword>
<evidence type="ECO:0000313" key="3">
    <source>
        <dbReference type="Proteomes" id="UP001199314"/>
    </source>
</evidence>
<dbReference type="EMBL" id="JAIQZE010000005">
    <property type="protein sequence ID" value="MBZ9778507.1"/>
    <property type="molecule type" value="Genomic_DNA"/>
</dbReference>
<comment type="caution">
    <text evidence="2">The sequence shown here is derived from an EMBL/GenBank/DDBJ whole genome shotgun (WGS) entry which is preliminary data.</text>
</comment>
<feature type="signal peptide" evidence="1">
    <location>
        <begin position="1"/>
        <end position="25"/>
    </location>
</feature>
<evidence type="ECO:0008006" key="4">
    <source>
        <dbReference type="Google" id="ProtNLM"/>
    </source>
</evidence>
<dbReference type="RefSeq" id="WP_224460861.1">
    <property type="nucleotide sequence ID" value="NZ_JAIQZE010000005.1"/>
</dbReference>
<dbReference type="Proteomes" id="UP001199314">
    <property type="component" value="Unassembled WGS sequence"/>
</dbReference>
<proteinExistence type="predicted"/>
<name>A0ABS7XHR7_9FLAO</name>
<evidence type="ECO:0000256" key="1">
    <source>
        <dbReference type="SAM" id="SignalP"/>
    </source>
</evidence>
<accession>A0ABS7XHR7</accession>
<gene>
    <name evidence="2" type="ORF">LB452_06180</name>
</gene>
<sequence>MKSLVLFLVIITLCLSINVSSQTTAYEDGFVILKSGDSLFGQVKDRSAEPFGQLYKKIKLKVEGRWFPKRYHPSDLKAYQKGTTYFESVWFKEDAQFFNITYRSIDEVGDEVFMKVILSGTLTYYQLEWRNPDSGYYLYTPFLKKENKDHFVRVTKGVFGLRRKDIANYLADDPKLAKQILSGEKLSALQITELYNQAADKN</sequence>
<feature type="chain" id="PRO_5047331172" description="DUF4468 domain-containing protein" evidence="1">
    <location>
        <begin position="26"/>
        <end position="202"/>
    </location>
</feature>
<reference evidence="3" key="1">
    <citation type="submission" date="2023-07" db="EMBL/GenBank/DDBJ databases">
        <title>Novel species isolated from saline lakes on Tibetan Plateau.</title>
        <authorList>
            <person name="Lu H."/>
        </authorList>
    </citation>
    <scope>NUCLEOTIDE SEQUENCE [LARGE SCALE GENOMIC DNA]</scope>
    <source>
        <strain evidence="3">CAK8W</strain>
    </source>
</reference>
<protein>
    <recommendedName>
        <fullName evidence="4">DUF4468 domain-containing protein</fullName>
    </recommendedName>
</protein>
<evidence type="ECO:0000313" key="2">
    <source>
        <dbReference type="EMBL" id="MBZ9778507.1"/>
    </source>
</evidence>
<keyword evidence="3" id="KW-1185">Reference proteome</keyword>